<accession>A0A7S2LHP1</accession>
<evidence type="ECO:0000256" key="1">
    <source>
        <dbReference type="ARBA" id="ARBA00004308"/>
    </source>
</evidence>
<dbReference type="EMBL" id="HBGY01028969">
    <property type="protein sequence ID" value="CAD9604905.1"/>
    <property type="molecule type" value="Transcribed_RNA"/>
</dbReference>
<dbReference type="Pfam" id="PF04652">
    <property type="entry name" value="Vta1"/>
    <property type="match status" value="1"/>
</dbReference>
<name>A0A7S2LHP1_9STRA</name>
<dbReference type="InterPro" id="IPR023175">
    <property type="entry name" value="Vta1/CALS_N_sf"/>
</dbReference>
<evidence type="ECO:0000256" key="3">
    <source>
        <dbReference type="SAM" id="MobiDB-lite"/>
    </source>
</evidence>
<dbReference type="InterPro" id="IPR044538">
    <property type="entry name" value="Vta1-like"/>
</dbReference>
<feature type="region of interest" description="Disordered" evidence="3">
    <location>
        <begin position="180"/>
        <end position="216"/>
    </location>
</feature>
<keyword evidence="2" id="KW-0472">Membrane</keyword>
<organism evidence="5">
    <name type="scientific">Leptocylindrus danicus</name>
    <dbReference type="NCBI Taxonomy" id="163516"/>
    <lineage>
        <taxon>Eukaryota</taxon>
        <taxon>Sar</taxon>
        <taxon>Stramenopiles</taxon>
        <taxon>Ochrophyta</taxon>
        <taxon>Bacillariophyta</taxon>
        <taxon>Coscinodiscophyceae</taxon>
        <taxon>Chaetocerotophycidae</taxon>
        <taxon>Leptocylindrales</taxon>
        <taxon>Leptocylindraceae</taxon>
        <taxon>Leptocylindrus</taxon>
    </lineage>
</organism>
<proteinExistence type="predicted"/>
<feature type="domain" description="Vta1/callose synthase N-terminal" evidence="4">
    <location>
        <begin position="13"/>
        <end position="158"/>
    </location>
</feature>
<gene>
    <name evidence="5" type="ORF">LDAN0321_LOCUS17954</name>
</gene>
<dbReference type="GO" id="GO:0032511">
    <property type="term" value="P:late endosome to vacuole transport via multivesicular body sorting pathway"/>
    <property type="evidence" value="ECO:0007669"/>
    <property type="project" value="InterPro"/>
</dbReference>
<feature type="compositionally biased region" description="Acidic residues" evidence="3">
    <location>
        <begin position="192"/>
        <end position="204"/>
    </location>
</feature>
<dbReference type="PANTHER" id="PTHR46009:SF1">
    <property type="entry name" value="VACUOLAR PROTEIN SORTING-ASSOCIATED PROTEIN VTA1 HOMOLOG"/>
    <property type="match status" value="1"/>
</dbReference>
<dbReference type="Gene3D" id="1.25.40.270">
    <property type="entry name" value="Vacuolar protein sorting-associated protein vta1"/>
    <property type="match status" value="1"/>
</dbReference>
<reference evidence="5" key="1">
    <citation type="submission" date="2021-01" db="EMBL/GenBank/DDBJ databases">
        <authorList>
            <person name="Corre E."/>
            <person name="Pelletier E."/>
            <person name="Niang G."/>
            <person name="Scheremetjew M."/>
            <person name="Finn R."/>
            <person name="Kale V."/>
            <person name="Holt S."/>
            <person name="Cochrane G."/>
            <person name="Meng A."/>
            <person name="Brown T."/>
            <person name="Cohen L."/>
        </authorList>
    </citation>
    <scope>NUCLEOTIDE SEQUENCE</scope>
    <source>
        <strain evidence="5">B650</strain>
    </source>
</reference>
<dbReference type="InterPro" id="IPR039431">
    <property type="entry name" value="Vta1/CALS_N"/>
</dbReference>
<dbReference type="PANTHER" id="PTHR46009">
    <property type="entry name" value="VACUOLAR PROTEIN SORTING-ASSOCIATED PROTEIN VTA1 HOMOLOG"/>
    <property type="match status" value="1"/>
</dbReference>
<comment type="subcellular location">
    <subcellularLocation>
        <location evidence="1">Endomembrane system</location>
    </subcellularLocation>
</comment>
<evidence type="ECO:0000259" key="4">
    <source>
        <dbReference type="Pfam" id="PF04652"/>
    </source>
</evidence>
<sequence length="367" mass="39624">MAPLKIPPELKRITQYIRRAEELDNDKTKPESRLVAYYCRQYAVQSGISLAKSDASRNCLGDILAELEKEKEPMSAFSKEEAYVVSRKFAVDVFDKADAEDRGGVANKGTAKTFYAAAVFLEVLEQFDDVSEEDIKENKQKRIYAKWKATEILKAIKEGREIVPGGYGEEAGDDANVSVNVKEESTGSNNAVEEEEEGEEEEDLPPVPIAPSGTIAANNTIPKVDMHVPPKMNVDHPPAAKQNITNNEGNSGVEVDLYGPPPPAYNVSTHAPAGNNASLPVVPMAPPAGMPPPVDVPAPAPSSSGRTMSSMLGFGNARTNGSHGKKLSKEQWDDAKELARFALVAIDARDVDLAAARLQQALQALGR</sequence>
<feature type="region of interest" description="Disordered" evidence="3">
    <location>
        <begin position="292"/>
        <end position="328"/>
    </location>
</feature>
<protein>
    <recommendedName>
        <fullName evidence="4">Vta1/callose synthase N-terminal domain-containing protein</fullName>
    </recommendedName>
</protein>
<dbReference type="AlphaFoldDB" id="A0A7S2LHP1"/>
<evidence type="ECO:0000256" key="2">
    <source>
        <dbReference type="ARBA" id="ARBA00023136"/>
    </source>
</evidence>
<evidence type="ECO:0000313" key="5">
    <source>
        <dbReference type="EMBL" id="CAD9604905.1"/>
    </source>
</evidence>
<dbReference type="GO" id="GO:0005771">
    <property type="term" value="C:multivesicular body"/>
    <property type="evidence" value="ECO:0007669"/>
    <property type="project" value="TreeGrafter"/>
</dbReference>